<dbReference type="InterPro" id="IPR009009">
    <property type="entry name" value="RlpA-like_DPBB"/>
</dbReference>
<dbReference type="CDD" id="cd22268">
    <property type="entry name" value="DPBB_RlpA-like"/>
    <property type="match status" value="1"/>
</dbReference>
<dbReference type="InterPro" id="IPR036908">
    <property type="entry name" value="RlpA-like_sf"/>
</dbReference>
<evidence type="ECO:0000259" key="6">
    <source>
        <dbReference type="Pfam" id="PF03330"/>
    </source>
</evidence>
<keyword evidence="2 3" id="KW-0961">Cell wall biogenesis/degradation</keyword>
<dbReference type="PANTHER" id="PTHR34183">
    <property type="entry name" value="ENDOLYTIC PEPTIDOGLYCAN TRANSGLYCOSYLASE RLPA"/>
    <property type="match status" value="1"/>
</dbReference>
<dbReference type="Proteomes" id="UP001523392">
    <property type="component" value="Unassembled WGS sequence"/>
</dbReference>
<dbReference type="InterPro" id="IPR034718">
    <property type="entry name" value="RlpA"/>
</dbReference>
<comment type="similarity">
    <text evidence="3 4">Belongs to the RlpA family.</text>
</comment>
<evidence type="ECO:0000313" key="7">
    <source>
        <dbReference type="EMBL" id="MCO6418071.1"/>
    </source>
</evidence>
<evidence type="ECO:0000256" key="5">
    <source>
        <dbReference type="SAM" id="MobiDB-lite"/>
    </source>
</evidence>
<dbReference type="Gene3D" id="2.40.40.10">
    <property type="entry name" value="RlpA-like domain"/>
    <property type="match status" value="1"/>
</dbReference>
<comment type="function">
    <text evidence="3">Lytic transglycosylase with a strong preference for naked glycan strands that lack stem peptides.</text>
</comment>
<evidence type="ECO:0000313" key="8">
    <source>
        <dbReference type="Proteomes" id="UP001523392"/>
    </source>
</evidence>
<evidence type="ECO:0000256" key="1">
    <source>
        <dbReference type="ARBA" id="ARBA00023239"/>
    </source>
</evidence>
<keyword evidence="1 3" id="KW-0456">Lyase</keyword>
<feature type="signal peptide" evidence="3">
    <location>
        <begin position="1"/>
        <end position="23"/>
    </location>
</feature>
<evidence type="ECO:0000256" key="2">
    <source>
        <dbReference type="ARBA" id="ARBA00023316"/>
    </source>
</evidence>
<organism evidence="7 8">
    <name type="scientific">Siccirubricoccus soli</name>
    <dbReference type="NCBI Taxonomy" id="2899147"/>
    <lineage>
        <taxon>Bacteria</taxon>
        <taxon>Pseudomonadati</taxon>
        <taxon>Pseudomonadota</taxon>
        <taxon>Alphaproteobacteria</taxon>
        <taxon>Acetobacterales</taxon>
        <taxon>Roseomonadaceae</taxon>
        <taxon>Siccirubricoccus</taxon>
    </lineage>
</organism>
<gene>
    <name evidence="3" type="primary">rlpA</name>
    <name evidence="7" type="ORF">JYK14_18160</name>
</gene>
<feature type="domain" description="RlpA-like protein double-psi beta-barrel" evidence="6">
    <location>
        <begin position="60"/>
        <end position="149"/>
    </location>
</feature>
<comment type="caution">
    <text evidence="7">The sequence shown here is derived from an EMBL/GenBank/DDBJ whole genome shotgun (WGS) entry which is preliminary data.</text>
</comment>
<dbReference type="RefSeq" id="WP_252954703.1">
    <property type="nucleotide sequence ID" value="NZ_JAFIRR010000114.1"/>
</dbReference>
<evidence type="ECO:0000256" key="4">
    <source>
        <dbReference type="RuleBase" id="RU003495"/>
    </source>
</evidence>
<keyword evidence="3" id="KW-0732">Signal</keyword>
<dbReference type="EC" id="4.2.2.-" evidence="3"/>
<dbReference type="NCBIfam" id="TIGR00413">
    <property type="entry name" value="rlpA"/>
    <property type="match status" value="1"/>
</dbReference>
<name>A0ABT1D808_9PROT</name>
<accession>A0ABT1D808</accession>
<dbReference type="SUPFAM" id="SSF50685">
    <property type="entry name" value="Barwin-like endoglucanases"/>
    <property type="match status" value="1"/>
</dbReference>
<protein>
    <recommendedName>
        <fullName evidence="3">Endolytic peptidoglycan transglycosylase RlpA</fullName>
        <ecNumber evidence="3">4.2.2.-</ecNumber>
    </recommendedName>
</protein>
<dbReference type="PANTHER" id="PTHR34183:SF8">
    <property type="entry name" value="ENDOLYTIC PEPTIDOGLYCAN TRANSGLYCOSYLASE RLPA-RELATED"/>
    <property type="match status" value="1"/>
</dbReference>
<dbReference type="HAMAP" id="MF_02071">
    <property type="entry name" value="RlpA"/>
    <property type="match status" value="1"/>
</dbReference>
<dbReference type="InterPro" id="IPR012997">
    <property type="entry name" value="RplA"/>
</dbReference>
<feature type="chain" id="PRO_5044915470" description="Endolytic peptidoglycan transglycosylase RlpA" evidence="3">
    <location>
        <begin position="24"/>
        <end position="164"/>
    </location>
</feature>
<keyword evidence="8" id="KW-1185">Reference proteome</keyword>
<evidence type="ECO:0000256" key="3">
    <source>
        <dbReference type="HAMAP-Rule" id="MF_02071"/>
    </source>
</evidence>
<feature type="region of interest" description="Disordered" evidence="5">
    <location>
        <begin position="27"/>
        <end position="84"/>
    </location>
</feature>
<dbReference type="Pfam" id="PF03330">
    <property type="entry name" value="DPBB_1"/>
    <property type="match status" value="1"/>
</dbReference>
<feature type="compositionally biased region" description="Basic and acidic residues" evidence="5">
    <location>
        <begin position="30"/>
        <end position="44"/>
    </location>
</feature>
<sequence length="164" mass="18059" precursor="true">MTRKIGWAALAALAVLGVTVEHGLTSPAAAKDRQAHVAGAERPRQARNRAAASQPHHQVQRGRASYYGPRFNGRRMANGARFNPNSNVAAHRSLPLGTRAQVTNLENGRTTEVRVEDRGPYVRGRVIDLTPRTAEELGMRHQGVVPVEVRPIEVPDRDQRVAQR</sequence>
<proteinExistence type="inferred from homology"/>
<reference evidence="7 8" key="1">
    <citation type="submission" date="2021-12" db="EMBL/GenBank/DDBJ databases">
        <title>Siccirubricoccus leaddurans sp. nov., a high concentration Zn2+ tolerance bacterium.</title>
        <authorList>
            <person name="Cao Y."/>
        </authorList>
    </citation>
    <scope>NUCLEOTIDE SEQUENCE [LARGE SCALE GENOMIC DNA]</scope>
    <source>
        <strain evidence="7 8">KC 17139</strain>
    </source>
</reference>
<dbReference type="EMBL" id="JAFIRR010000114">
    <property type="protein sequence ID" value="MCO6418071.1"/>
    <property type="molecule type" value="Genomic_DNA"/>
</dbReference>